<evidence type="ECO:0000256" key="6">
    <source>
        <dbReference type="SAM" id="MobiDB-lite"/>
    </source>
</evidence>
<organism evidence="8 9">
    <name type="scientific">Chlamydomonas eustigma</name>
    <dbReference type="NCBI Taxonomy" id="1157962"/>
    <lineage>
        <taxon>Eukaryota</taxon>
        <taxon>Viridiplantae</taxon>
        <taxon>Chlorophyta</taxon>
        <taxon>core chlorophytes</taxon>
        <taxon>Chlorophyceae</taxon>
        <taxon>CS clade</taxon>
        <taxon>Chlamydomonadales</taxon>
        <taxon>Chlamydomonadaceae</taxon>
        <taxon>Chlamydomonas</taxon>
    </lineage>
</organism>
<reference evidence="8 9" key="1">
    <citation type="submission" date="2017-08" db="EMBL/GenBank/DDBJ databases">
        <title>Acidophilic green algal genome provides insights into adaptation to an acidic environment.</title>
        <authorList>
            <person name="Hirooka S."/>
            <person name="Hirose Y."/>
            <person name="Kanesaki Y."/>
            <person name="Higuchi S."/>
            <person name="Fujiwara T."/>
            <person name="Onuma R."/>
            <person name="Era A."/>
            <person name="Ohbayashi R."/>
            <person name="Uzuka A."/>
            <person name="Nozaki H."/>
            <person name="Yoshikawa H."/>
            <person name="Miyagishima S.Y."/>
        </authorList>
    </citation>
    <scope>NUCLEOTIDE SEQUENCE [LARGE SCALE GENOMIC DNA]</scope>
    <source>
        <strain evidence="8 9">NIES-2499</strain>
    </source>
</reference>
<dbReference type="EMBL" id="BEGY01000006">
    <property type="protein sequence ID" value="GAX74209.1"/>
    <property type="molecule type" value="Genomic_DNA"/>
</dbReference>
<feature type="compositionally biased region" description="Basic and acidic residues" evidence="6">
    <location>
        <begin position="199"/>
        <end position="209"/>
    </location>
</feature>
<dbReference type="GO" id="GO:0004674">
    <property type="term" value="F:protein serine/threonine kinase activity"/>
    <property type="evidence" value="ECO:0007669"/>
    <property type="project" value="UniProtKB-KW"/>
</dbReference>
<keyword evidence="3" id="KW-0547">Nucleotide-binding</keyword>
<comment type="caution">
    <text evidence="8">The sequence shown here is derived from an EMBL/GenBank/DDBJ whole genome shotgun (WGS) entry which is preliminary data.</text>
</comment>
<keyword evidence="2" id="KW-0808">Transferase</keyword>
<dbReference type="Gene3D" id="1.10.510.10">
    <property type="entry name" value="Transferase(Phosphotransferase) domain 1"/>
    <property type="match status" value="1"/>
</dbReference>
<feature type="compositionally biased region" description="Basic and acidic residues" evidence="6">
    <location>
        <begin position="75"/>
        <end position="84"/>
    </location>
</feature>
<evidence type="ECO:0000313" key="9">
    <source>
        <dbReference type="Proteomes" id="UP000232323"/>
    </source>
</evidence>
<keyword evidence="1" id="KW-0723">Serine/threonine-protein kinase</keyword>
<evidence type="ECO:0000256" key="4">
    <source>
        <dbReference type="ARBA" id="ARBA00022777"/>
    </source>
</evidence>
<keyword evidence="9" id="KW-1185">Reference proteome</keyword>
<evidence type="ECO:0000259" key="7">
    <source>
        <dbReference type="PROSITE" id="PS50011"/>
    </source>
</evidence>
<dbReference type="PROSITE" id="PS00108">
    <property type="entry name" value="PROTEIN_KINASE_ST"/>
    <property type="match status" value="1"/>
</dbReference>
<dbReference type="STRING" id="1157962.A0A250WU01"/>
<dbReference type="InterPro" id="IPR011009">
    <property type="entry name" value="Kinase-like_dom_sf"/>
</dbReference>
<evidence type="ECO:0000256" key="2">
    <source>
        <dbReference type="ARBA" id="ARBA00022679"/>
    </source>
</evidence>
<dbReference type="CDD" id="cd14133">
    <property type="entry name" value="PKc_DYRK_like"/>
    <property type="match status" value="1"/>
</dbReference>
<feature type="compositionally biased region" description="Basic and acidic residues" evidence="6">
    <location>
        <begin position="104"/>
        <end position="120"/>
    </location>
</feature>
<feature type="compositionally biased region" description="Polar residues" evidence="6">
    <location>
        <begin position="121"/>
        <end position="130"/>
    </location>
</feature>
<dbReference type="PANTHER" id="PTHR24058">
    <property type="entry name" value="DUAL SPECIFICITY PROTEIN KINASE"/>
    <property type="match status" value="1"/>
</dbReference>
<dbReference type="GO" id="GO:0005524">
    <property type="term" value="F:ATP binding"/>
    <property type="evidence" value="ECO:0007669"/>
    <property type="project" value="UniProtKB-KW"/>
</dbReference>
<evidence type="ECO:0000313" key="8">
    <source>
        <dbReference type="EMBL" id="GAX74209.1"/>
    </source>
</evidence>
<name>A0A250WU01_9CHLO</name>
<feature type="region of interest" description="Disordered" evidence="6">
    <location>
        <begin position="175"/>
        <end position="232"/>
    </location>
</feature>
<feature type="compositionally biased region" description="Polar residues" evidence="6">
    <location>
        <begin position="668"/>
        <end position="679"/>
    </location>
</feature>
<feature type="region of interest" description="Disordered" evidence="6">
    <location>
        <begin position="297"/>
        <end position="333"/>
    </location>
</feature>
<dbReference type="SUPFAM" id="SSF56112">
    <property type="entry name" value="Protein kinase-like (PK-like)"/>
    <property type="match status" value="1"/>
</dbReference>
<evidence type="ECO:0000256" key="1">
    <source>
        <dbReference type="ARBA" id="ARBA00022527"/>
    </source>
</evidence>
<protein>
    <recommendedName>
        <fullName evidence="7">Protein kinase domain-containing protein</fullName>
    </recommendedName>
</protein>
<feature type="region of interest" description="Disordered" evidence="6">
    <location>
        <begin position="57"/>
        <end position="135"/>
    </location>
</feature>
<dbReference type="Proteomes" id="UP000232323">
    <property type="component" value="Unassembled WGS sequence"/>
</dbReference>
<feature type="compositionally biased region" description="Acidic residues" evidence="6">
    <location>
        <begin position="57"/>
        <end position="68"/>
    </location>
</feature>
<keyword evidence="4" id="KW-0418">Kinase</keyword>
<feature type="domain" description="Protein kinase" evidence="7">
    <location>
        <begin position="738"/>
        <end position="1054"/>
    </location>
</feature>
<evidence type="ECO:0000256" key="5">
    <source>
        <dbReference type="ARBA" id="ARBA00022840"/>
    </source>
</evidence>
<accession>A0A250WU01</accession>
<sequence length="1065" mass="117237">MAEGLDDFDSSDSKLVDTFSFVLSFLREAGLRNAEQALVHEIVEKFPDLAPVIVESEDPEDETEDDLPSESPPRLNEEGNRGDDAQLQATSPLQALPVAQAVVSEKRQQRENNNSLRRDSQGPQQTSVPWSSEVDEYDNMDDVGYNRKPILSQLLFVELELDLHSEEGSEGYFVHKSKSGYQSDEKDFSEMLSEDEEDPQKPHELERKPPPPTKMPESMASHIFSSQDLGQVTVQPTFSPSVQVKSQDNAWDLGTIRIAEPVIIAGKSTSGRSATDESRPVLSRVESLSSSFKDFELERSEDEQFRLPTSEAELSDTDMVEFSPPGPSIDATSSPVDLEMFARASVQHSRTSSTDALAAASLPSQPCQELVLSSLDLVPSGSGSDGQGVGTASRSIKEPKSDALGGFSFPVTSGPEDVQKVYKSWPSVKSSVSDVLANNLEEVSGTHTADYLDENYRSKISSRAPSNDMSPISPNEGSRTSPGSPTPPASRRNQAHSDSGISLPPTTEREASLVVSASEELKATCAINEEQERAEGGDTSDCPQPSGIDDVSDALGALGRQIAEASGLPEEQCNTSTRTDAGDVSAHQIQISIDDLQSSTSLGGGSQDPGLSGASGSEEEDDNNEGADSASLIGDPYEQPLEWQVVGERGGGEETTEQDAQEAEDKQTSTTGSEAEQQVTPKYSLDENGAIVYHYDMDFIHRKYEIFPLQIIHRRHRTGFEETKDFPIRMNDLIAGRYQVMDFLGAAAFSRAVQALDVKTNTLVCLKIVKNNKDYFDQSLDEIKLLKFVNSCDPNDEQGVVRLYDYFYYKEHLFLVCELLRANLYEFQKYNKESGEELYFTNARIQKIAVSVLRSLAFLHSLDLIHSDLKPENILVKSYSRCEVKTIDLGSSCFITDQLSSYVQSRSYRAPEVILGLPYDQKVDVWSLGCILAELSSGYVLFQNDSVATLLARLEGILGPIPEWMVRKGRYSHRFYTKSGHLYERNSSQSQGGSSVQGSSAGVEQYELLVPKRTSLRHRVPEADAGLLSFISFLLCVDPRKRPTAAAAMHHPWLQYNYASLDSMS</sequence>
<dbReference type="SMART" id="SM00220">
    <property type="entry name" value="S_TKc"/>
    <property type="match status" value="1"/>
</dbReference>
<feature type="region of interest" description="Disordered" evidence="6">
    <location>
        <begin position="378"/>
        <end position="416"/>
    </location>
</feature>
<dbReference type="Gene3D" id="3.30.200.20">
    <property type="entry name" value="Phosphorylase Kinase, domain 1"/>
    <property type="match status" value="1"/>
</dbReference>
<dbReference type="PANTHER" id="PTHR24058:SF124">
    <property type="entry name" value="PROTEIN KINASE SUPERFAMILY PROTEIN"/>
    <property type="match status" value="1"/>
</dbReference>
<dbReference type="Pfam" id="PF00069">
    <property type="entry name" value="Pkinase"/>
    <property type="match status" value="1"/>
</dbReference>
<evidence type="ECO:0000256" key="3">
    <source>
        <dbReference type="ARBA" id="ARBA00022741"/>
    </source>
</evidence>
<dbReference type="FunFam" id="3.30.200.20:FF:000216">
    <property type="entry name" value="Putative serine/threonine-protein kinase dyrk2"/>
    <property type="match status" value="1"/>
</dbReference>
<dbReference type="AlphaFoldDB" id="A0A250WU01"/>
<feature type="region of interest" description="Disordered" evidence="6">
    <location>
        <begin position="597"/>
        <end position="679"/>
    </location>
</feature>
<dbReference type="PROSITE" id="PS50011">
    <property type="entry name" value="PROTEIN_KINASE_DOM"/>
    <property type="match status" value="1"/>
</dbReference>
<dbReference type="InterPro" id="IPR050494">
    <property type="entry name" value="Ser_Thr_dual-spec_kinase"/>
</dbReference>
<dbReference type="InterPro" id="IPR000719">
    <property type="entry name" value="Prot_kinase_dom"/>
</dbReference>
<gene>
    <name evidence="8" type="ORF">CEUSTIGMA_g1658.t1</name>
</gene>
<feature type="compositionally biased region" description="Polar residues" evidence="6">
    <location>
        <begin position="223"/>
        <end position="232"/>
    </location>
</feature>
<feature type="compositionally biased region" description="Polar residues" evidence="6">
    <location>
        <begin position="458"/>
        <end position="476"/>
    </location>
</feature>
<dbReference type="OrthoDB" id="9332038at2759"/>
<keyword evidence="5" id="KW-0067">ATP-binding</keyword>
<dbReference type="InterPro" id="IPR008271">
    <property type="entry name" value="Ser/Thr_kinase_AS"/>
</dbReference>
<feature type="region of interest" description="Disordered" evidence="6">
    <location>
        <begin position="442"/>
        <end position="584"/>
    </location>
</feature>
<proteinExistence type="predicted"/>